<dbReference type="Gene3D" id="1.20.1250.20">
    <property type="entry name" value="MFS general substrate transporter like domains"/>
    <property type="match status" value="1"/>
</dbReference>
<evidence type="ECO:0000313" key="7">
    <source>
        <dbReference type="Proteomes" id="UP000286641"/>
    </source>
</evidence>
<organism evidence="7 8">
    <name type="scientific">Callorhinus ursinus</name>
    <name type="common">Northern fur seal</name>
    <dbReference type="NCBI Taxonomy" id="34884"/>
    <lineage>
        <taxon>Eukaryota</taxon>
        <taxon>Metazoa</taxon>
        <taxon>Chordata</taxon>
        <taxon>Craniata</taxon>
        <taxon>Vertebrata</taxon>
        <taxon>Euteleostomi</taxon>
        <taxon>Mammalia</taxon>
        <taxon>Eutheria</taxon>
        <taxon>Laurasiatheria</taxon>
        <taxon>Carnivora</taxon>
        <taxon>Caniformia</taxon>
        <taxon>Pinnipedia</taxon>
        <taxon>Otariidae</taxon>
        <taxon>Callorhinus</taxon>
    </lineage>
</organism>
<feature type="domain" description="Major facilitator superfamily (MFS) profile" evidence="6">
    <location>
        <begin position="104"/>
        <end position="520"/>
    </location>
</feature>
<feature type="transmembrane region" description="Helical" evidence="5">
    <location>
        <begin position="204"/>
        <end position="222"/>
    </location>
</feature>
<feature type="transmembrane region" description="Helical" evidence="5">
    <location>
        <begin position="147"/>
        <end position="166"/>
    </location>
</feature>
<sequence>MAFQELLDQVGGLGKFQILQMVLILPSLMMVICQILLENFTAAIPGHRCWVHILDNDTVSDNDTGILSPDALLRISIPLDSDLRLEKCHRFIHPQWQLLHLNGTFANMTEPDKETCLDGWVYDQSSFLSTIVTEWDLVCNFQLQKSIVQFLFMAGMLVGGLIGGHLSDRFGRKLILRWCLLQLTIFGTSSAFAPTFLIYCSLRFLSGCSSIVILTNGAMLIVEWIRPPSKVMAITLITCALSMGQILLGGLAFAFREWRTLQLVVSVPFLVFFLSSRQIVESARWLIVNNKPEEGLKALRKVAHTNGIQNAGDALTLESLRSSMQDELEAAQTKATEFDLFRTPSLRKRTCLLLFVRFAITIPFYGIMINLQHFGSNIFLFQVVFGALTAIVRCLPLLVQNHMGRRTTQTLFMFLVGLSVLVNTFVPQEMQTLRVSLASVGISFSAASVTSFSVHLIELIPTVLRARALGLDTVASRCGATLAPLLMTLMAYLSTLPWIIYGVFPIIAGLVVLFLPETRNLPLLDTIHDVKNNKEFSRKVNEVNEINSSVKVTKV</sequence>
<feature type="transmembrane region" description="Helical" evidence="5">
    <location>
        <begin position="498"/>
        <end position="515"/>
    </location>
</feature>
<dbReference type="GO" id="GO:0012505">
    <property type="term" value="C:endomembrane system"/>
    <property type="evidence" value="ECO:0007669"/>
    <property type="project" value="UniProtKB-SubCell"/>
</dbReference>
<feature type="transmembrane region" description="Helical" evidence="5">
    <location>
        <begin position="411"/>
        <end position="427"/>
    </location>
</feature>
<evidence type="ECO:0000256" key="3">
    <source>
        <dbReference type="ARBA" id="ARBA00022989"/>
    </source>
</evidence>
<dbReference type="FunFam" id="1.20.1250.20:FF:000023">
    <property type="entry name" value="Solute carrier family 22 member 6"/>
    <property type="match status" value="1"/>
</dbReference>
<proteinExistence type="predicted"/>
<keyword evidence="4 5" id="KW-0472">Membrane</keyword>
<dbReference type="Pfam" id="PF07690">
    <property type="entry name" value="MFS_1"/>
    <property type="match status" value="1"/>
</dbReference>
<dbReference type="AlphaFoldDB" id="A0A3Q7PMF1"/>
<keyword evidence="3 5" id="KW-1133">Transmembrane helix</keyword>
<dbReference type="InterPro" id="IPR020846">
    <property type="entry name" value="MFS_dom"/>
</dbReference>
<dbReference type="InterPro" id="IPR011701">
    <property type="entry name" value="MFS"/>
</dbReference>
<dbReference type="CDD" id="cd17374">
    <property type="entry name" value="MFS_OAT"/>
    <property type="match status" value="1"/>
</dbReference>
<name>A0A3Q7PMF1_CALUR</name>
<dbReference type="SUPFAM" id="SSF103473">
    <property type="entry name" value="MFS general substrate transporter"/>
    <property type="match status" value="1"/>
</dbReference>
<reference evidence="8" key="2">
    <citation type="submission" date="2025-08" db="UniProtKB">
        <authorList>
            <consortium name="RefSeq"/>
        </authorList>
    </citation>
    <scope>IDENTIFICATION</scope>
    <source>
        <tissue evidence="8">Blood</tissue>
    </source>
</reference>
<keyword evidence="7" id="KW-1185">Reference proteome</keyword>
<dbReference type="GeneID" id="112829501"/>
<evidence type="ECO:0000259" key="6">
    <source>
        <dbReference type="PROSITE" id="PS50850"/>
    </source>
</evidence>
<reference key="1">
    <citation type="submission" date="2019-01" db="UniProtKB">
        <authorList>
            <consortium name="RefSeq"/>
        </authorList>
    </citation>
    <scope>IDENTIFICATION</scope>
</reference>
<evidence type="ECO:0000256" key="5">
    <source>
        <dbReference type="SAM" id="Phobius"/>
    </source>
</evidence>
<comment type="subcellular location">
    <subcellularLocation>
        <location evidence="1">Endomembrane system</location>
        <topology evidence="1">Multi-pass membrane protein</topology>
    </subcellularLocation>
</comment>
<feature type="transmembrane region" description="Helical" evidence="5">
    <location>
        <begin position="351"/>
        <end position="372"/>
    </location>
</feature>
<gene>
    <name evidence="8" type="primary">LOC112829501</name>
</gene>
<dbReference type="Proteomes" id="UP000286641">
    <property type="component" value="Unplaced"/>
</dbReference>
<protein>
    <submittedName>
        <fullName evidence="8">Solute carrier family 22 member 10-like</fullName>
    </submittedName>
</protein>
<keyword evidence="2 5" id="KW-0812">Transmembrane</keyword>
<dbReference type="PROSITE" id="PS50850">
    <property type="entry name" value="MFS"/>
    <property type="match status" value="1"/>
</dbReference>
<feature type="transmembrane region" description="Helical" evidence="5">
    <location>
        <begin position="178"/>
        <end position="198"/>
    </location>
</feature>
<dbReference type="RefSeq" id="XP_025734915.1">
    <property type="nucleotide sequence ID" value="XM_025879130.1"/>
</dbReference>
<dbReference type="InterPro" id="IPR036259">
    <property type="entry name" value="MFS_trans_sf"/>
</dbReference>
<feature type="transmembrane region" description="Helical" evidence="5">
    <location>
        <begin position="18"/>
        <end position="37"/>
    </location>
</feature>
<evidence type="ECO:0000256" key="2">
    <source>
        <dbReference type="ARBA" id="ARBA00022692"/>
    </source>
</evidence>
<dbReference type="InParanoid" id="A0A3Q7PMF1"/>
<feature type="transmembrane region" description="Helical" evidence="5">
    <location>
        <begin position="378"/>
        <end position="399"/>
    </location>
</feature>
<accession>A0A3Q7PMF1</accession>
<evidence type="ECO:0000313" key="8">
    <source>
        <dbReference type="RefSeq" id="XP_025734915.1"/>
    </source>
</evidence>
<dbReference type="PANTHER" id="PTHR24064">
    <property type="entry name" value="SOLUTE CARRIER FAMILY 22 MEMBER"/>
    <property type="match status" value="1"/>
</dbReference>
<evidence type="ECO:0000256" key="4">
    <source>
        <dbReference type="ARBA" id="ARBA00023136"/>
    </source>
</evidence>
<evidence type="ECO:0000256" key="1">
    <source>
        <dbReference type="ARBA" id="ARBA00004127"/>
    </source>
</evidence>
<dbReference type="GO" id="GO:0022857">
    <property type="term" value="F:transmembrane transporter activity"/>
    <property type="evidence" value="ECO:0007669"/>
    <property type="project" value="InterPro"/>
</dbReference>
<feature type="transmembrane region" description="Helical" evidence="5">
    <location>
        <begin position="234"/>
        <end position="255"/>
    </location>
</feature>